<comment type="subcellular location">
    <subcellularLocation>
        <location evidence="1">Periplasm</location>
    </subcellularLocation>
</comment>
<proteinExistence type="inferred from homology"/>
<gene>
    <name evidence="6" type="ORF">GGQ83_003176</name>
</gene>
<evidence type="ECO:0000256" key="3">
    <source>
        <dbReference type="ARBA" id="ARBA00022729"/>
    </source>
</evidence>
<feature type="chain" id="PRO_5032452703" evidence="4">
    <location>
        <begin position="25"/>
        <end position="506"/>
    </location>
</feature>
<dbReference type="InterPro" id="IPR000914">
    <property type="entry name" value="SBP_5_dom"/>
</dbReference>
<dbReference type="InterPro" id="IPR030678">
    <property type="entry name" value="Peptide/Ni-bd"/>
</dbReference>
<evidence type="ECO:0000256" key="1">
    <source>
        <dbReference type="ARBA" id="ARBA00004418"/>
    </source>
</evidence>
<dbReference type="SUPFAM" id="SSF53850">
    <property type="entry name" value="Periplasmic binding protein-like II"/>
    <property type="match status" value="1"/>
</dbReference>
<accession>A0A840AGN9</accession>
<comment type="similarity">
    <text evidence="2">Belongs to the bacterial solute-binding protein 5 family.</text>
</comment>
<dbReference type="PIRSF" id="PIRSF002741">
    <property type="entry name" value="MppA"/>
    <property type="match status" value="1"/>
</dbReference>
<evidence type="ECO:0000256" key="2">
    <source>
        <dbReference type="ARBA" id="ARBA00005695"/>
    </source>
</evidence>
<dbReference type="GO" id="GO:0030288">
    <property type="term" value="C:outer membrane-bounded periplasmic space"/>
    <property type="evidence" value="ECO:0007669"/>
    <property type="project" value="UniProtKB-ARBA"/>
</dbReference>
<dbReference type="GO" id="GO:1904680">
    <property type="term" value="F:peptide transmembrane transporter activity"/>
    <property type="evidence" value="ECO:0007669"/>
    <property type="project" value="TreeGrafter"/>
</dbReference>
<dbReference type="EMBL" id="JACIDJ010000006">
    <property type="protein sequence ID" value="MBB3899716.1"/>
    <property type="molecule type" value="Genomic_DNA"/>
</dbReference>
<evidence type="ECO:0000313" key="7">
    <source>
        <dbReference type="Proteomes" id="UP000553193"/>
    </source>
</evidence>
<dbReference type="RefSeq" id="WP_184385742.1">
    <property type="nucleotide sequence ID" value="NZ_JACIDJ010000006.1"/>
</dbReference>
<keyword evidence="7" id="KW-1185">Reference proteome</keyword>
<keyword evidence="3 4" id="KW-0732">Signal</keyword>
<organism evidence="6 7">
    <name type="scientific">Roseococcus suduntuyensis</name>
    <dbReference type="NCBI Taxonomy" id="455361"/>
    <lineage>
        <taxon>Bacteria</taxon>
        <taxon>Pseudomonadati</taxon>
        <taxon>Pseudomonadota</taxon>
        <taxon>Alphaproteobacteria</taxon>
        <taxon>Acetobacterales</taxon>
        <taxon>Roseomonadaceae</taxon>
        <taxon>Roseococcus</taxon>
    </lineage>
</organism>
<dbReference type="PANTHER" id="PTHR30290">
    <property type="entry name" value="PERIPLASMIC BINDING COMPONENT OF ABC TRANSPORTER"/>
    <property type="match status" value="1"/>
</dbReference>
<dbReference type="Gene3D" id="3.10.105.10">
    <property type="entry name" value="Dipeptide-binding Protein, Domain 3"/>
    <property type="match status" value="1"/>
</dbReference>
<dbReference type="InterPro" id="IPR039424">
    <property type="entry name" value="SBP_5"/>
</dbReference>
<feature type="signal peptide" evidence="4">
    <location>
        <begin position="1"/>
        <end position="24"/>
    </location>
</feature>
<dbReference type="PANTHER" id="PTHR30290:SF38">
    <property type="entry name" value="D,D-DIPEPTIDE-BINDING PERIPLASMIC PROTEIN DDPA-RELATED"/>
    <property type="match status" value="1"/>
</dbReference>
<dbReference type="GO" id="GO:0015833">
    <property type="term" value="P:peptide transport"/>
    <property type="evidence" value="ECO:0007669"/>
    <property type="project" value="TreeGrafter"/>
</dbReference>
<dbReference type="Pfam" id="PF00496">
    <property type="entry name" value="SBP_bac_5"/>
    <property type="match status" value="1"/>
</dbReference>
<dbReference type="GO" id="GO:0043190">
    <property type="term" value="C:ATP-binding cassette (ABC) transporter complex"/>
    <property type="evidence" value="ECO:0007669"/>
    <property type="project" value="InterPro"/>
</dbReference>
<reference evidence="6 7" key="1">
    <citation type="submission" date="2020-08" db="EMBL/GenBank/DDBJ databases">
        <title>Genomic Encyclopedia of Type Strains, Phase IV (KMG-IV): sequencing the most valuable type-strain genomes for metagenomic binning, comparative biology and taxonomic classification.</title>
        <authorList>
            <person name="Goeker M."/>
        </authorList>
    </citation>
    <scope>NUCLEOTIDE SEQUENCE [LARGE SCALE GENOMIC DNA]</scope>
    <source>
        <strain evidence="6 7">DSM 19979</strain>
    </source>
</reference>
<name>A0A840AGN9_9PROT</name>
<sequence length="506" mass="56828">MRRYLLGAVAMAAAVTFGAPAVLAQPAQNTIRWFSDTEPANMSPYFNSTREGVIFGFHVWDAPLYRNLRTGEYENHLAESVRIVDDTTIELRIRQGIVAHNGDTVDARDVVATVEFALDPANQVTNGGRARWLAGAELVDNHTVRLRTPAPFGPWQEYLTTLLIIPRASLATGREGMGRNPIGTGPYRVTELSAGQRIVFERFDRYFGGAKGQPEVERLVFRRVPEANTRVAELLTGGVDWVWRVTPDQARNLQRRRGVTVASGGTVRFHYLQMDAAGRSGEQDNPMRDIRVRQAINHAIDRAGIVRNLVGEGSDPLNTPCHPDQFGCVQEGITRYDYDPARARALLAEAGFPNGFTVNIMGYRERPWAEAIIGNLRAVGITANLQWQQYDAYQRATREGQVRLAYGSWGSTSLFDVANSTSYFFRGSTDDMTRDPEVMALLERGDNNTDPAARREAYTAAMRRITEQAYWAPLWTFPLTYAFHSQLEFAPTADEVPRFYSARWRR</sequence>
<dbReference type="Gene3D" id="3.40.190.10">
    <property type="entry name" value="Periplasmic binding protein-like II"/>
    <property type="match status" value="1"/>
</dbReference>
<protein>
    <submittedName>
        <fullName evidence="6">Peptide/nickel transport system substrate-binding protein</fullName>
    </submittedName>
</protein>
<evidence type="ECO:0000313" key="6">
    <source>
        <dbReference type="EMBL" id="MBB3899716.1"/>
    </source>
</evidence>
<dbReference type="Proteomes" id="UP000553193">
    <property type="component" value="Unassembled WGS sequence"/>
</dbReference>
<dbReference type="AlphaFoldDB" id="A0A840AGN9"/>
<feature type="domain" description="Solute-binding protein family 5" evidence="5">
    <location>
        <begin position="72"/>
        <end position="427"/>
    </location>
</feature>
<evidence type="ECO:0000259" key="5">
    <source>
        <dbReference type="Pfam" id="PF00496"/>
    </source>
</evidence>
<evidence type="ECO:0000256" key="4">
    <source>
        <dbReference type="SAM" id="SignalP"/>
    </source>
</evidence>
<comment type="caution">
    <text evidence="6">The sequence shown here is derived from an EMBL/GenBank/DDBJ whole genome shotgun (WGS) entry which is preliminary data.</text>
</comment>